<feature type="region of interest" description="Disordered" evidence="1">
    <location>
        <begin position="167"/>
        <end position="193"/>
    </location>
</feature>
<evidence type="ECO:0000313" key="4">
    <source>
        <dbReference type="Proteomes" id="UP000565262"/>
    </source>
</evidence>
<dbReference type="RefSeq" id="WP_182808934.1">
    <property type="nucleotide sequence ID" value="NZ_JACJFM010000012.1"/>
</dbReference>
<dbReference type="Proteomes" id="UP000565262">
    <property type="component" value="Unassembled WGS sequence"/>
</dbReference>
<accession>A0A839IR19</accession>
<comment type="caution">
    <text evidence="3">The sequence shown here is derived from an EMBL/GenBank/DDBJ whole genome shotgun (WGS) entry which is preliminary data.</text>
</comment>
<dbReference type="InterPro" id="IPR000157">
    <property type="entry name" value="TIR_dom"/>
</dbReference>
<evidence type="ECO:0000313" key="3">
    <source>
        <dbReference type="EMBL" id="MBB1487150.1"/>
    </source>
</evidence>
<dbReference type="PROSITE" id="PS50104">
    <property type="entry name" value="TIR"/>
    <property type="match status" value="1"/>
</dbReference>
<feature type="compositionally biased region" description="Polar residues" evidence="1">
    <location>
        <begin position="176"/>
        <end position="191"/>
    </location>
</feature>
<dbReference type="EMBL" id="JACJFM010000012">
    <property type="protein sequence ID" value="MBB1487150.1"/>
    <property type="molecule type" value="Genomic_DNA"/>
</dbReference>
<dbReference type="SUPFAM" id="SSF52200">
    <property type="entry name" value="Toll/Interleukin receptor TIR domain"/>
    <property type="match status" value="1"/>
</dbReference>
<dbReference type="AlphaFoldDB" id="A0A839IR19"/>
<feature type="domain" description="TIR" evidence="2">
    <location>
        <begin position="3"/>
        <end position="145"/>
    </location>
</feature>
<keyword evidence="3" id="KW-0675">Receptor</keyword>
<sequence length="520" mass="59277">MNETLKVFISYSHHEDDKHWKERLLVHLGVLVRQQKLEVWEDSQIKSGELWLQEIREKMVWADIAIFLVSADSLNSVFILEEELPELRKKARFIPIVIKPCAWETVPWLKNMQGHTDGNVALLAMTKAESEQAFTDLAIELDKECCEHLKQDSCLKSDASIKLENNLSNRPYEPESGSQLQKSVSDDTASPSDRPDIEYCSGDIFKNQLINSLVKSIQSADVEELPKTLAMQLALDTENVDVDELTSIVASKLLEKGFHDVMQDAIYKTCESLFSTDKQLSALGDQLLRDQRARLTQAISQIMGLLALRELDESVFLDENFIQKTGNSDNYFIVQGISTPLGAELLLRRIDSSEQIIPEFRPCAEESIVFHGQARIQDASRKKWSKKSNADFALIDIWNAVLDHEDPENSRSRKTRDQKLSSVEIRQLNAKIDLYRGHKTAPRCFFIAEDISDSDRIKELCDNLSKKLPALMAVGFRSDQGASIFLTDDINIWVEIESIYNRFNFLKYQKELKTDANTNG</sequence>
<reference evidence="3 4" key="1">
    <citation type="submission" date="2020-08" db="EMBL/GenBank/DDBJ databases">
        <title>Oceanospirillum sp. nov. isolated from marine sediment.</title>
        <authorList>
            <person name="Ji X."/>
        </authorList>
    </citation>
    <scope>NUCLEOTIDE SEQUENCE [LARGE SCALE GENOMIC DNA]</scope>
    <source>
        <strain evidence="3 4">D5</strain>
    </source>
</reference>
<evidence type="ECO:0000256" key="1">
    <source>
        <dbReference type="SAM" id="MobiDB-lite"/>
    </source>
</evidence>
<dbReference type="InterPro" id="IPR035897">
    <property type="entry name" value="Toll_tir_struct_dom_sf"/>
</dbReference>
<name>A0A839IR19_9GAMM</name>
<gene>
    <name evidence="3" type="ORF">H4O21_11060</name>
</gene>
<keyword evidence="4" id="KW-1185">Reference proteome</keyword>
<organism evidence="3 4">
    <name type="scientific">Oceanospirillum sediminis</name>
    <dbReference type="NCBI Taxonomy" id="2760088"/>
    <lineage>
        <taxon>Bacteria</taxon>
        <taxon>Pseudomonadati</taxon>
        <taxon>Pseudomonadota</taxon>
        <taxon>Gammaproteobacteria</taxon>
        <taxon>Oceanospirillales</taxon>
        <taxon>Oceanospirillaceae</taxon>
        <taxon>Oceanospirillum</taxon>
    </lineage>
</organism>
<protein>
    <submittedName>
        <fullName evidence="3">Toll/interleukin-1 receptor domain-containing protein</fullName>
    </submittedName>
</protein>
<evidence type="ECO:0000259" key="2">
    <source>
        <dbReference type="PROSITE" id="PS50104"/>
    </source>
</evidence>
<dbReference type="Pfam" id="PF13676">
    <property type="entry name" value="TIR_2"/>
    <property type="match status" value="1"/>
</dbReference>
<dbReference type="Gene3D" id="3.40.50.10140">
    <property type="entry name" value="Toll/interleukin-1 receptor homology (TIR) domain"/>
    <property type="match status" value="1"/>
</dbReference>
<proteinExistence type="predicted"/>
<dbReference type="GO" id="GO:0007165">
    <property type="term" value="P:signal transduction"/>
    <property type="evidence" value="ECO:0007669"/>
    <property type="project" value="InterPro"/>
</dbReference>